<dbReference type="Proteomes" id="UP000283509">
    <property type="component" value="Unassembled WGS sequence"/>
</dbReference>
<feature type="transmembrane region" description="Helical" evidence="9">
    <location>
        <begin position="378"/>
        <end position="398"/>
    </location>
</feature>
<keyword evidence="12" id="KW-1185">Reference proteome</keyword>
<reference evidence="11 12" key="1">
    <citation type="submission" date="2018-04" db="EMBL/GenBank/DDBJ databases">
        <authorList>
            <person name="Zhang X."/>
            <person name="Yuan J."/>
            <person name="Li F."/>
            <person name="Xiang J."/>
        </authorList>
    </citation>
    <scope>NUCLEOTIDE SEQUENCE [LARGE SCALE GENOMIC DNA]</scope>
    <source>
        <tissue evidence="11">Muscle</tissue>
    </source>
</reference>
<dbReference type="STRING" id="6689.A0A3R7SPS3"/>
<dbReference type="InterPro" id="IPR005829">
    <property type="entry name" value="Sugar_transporter_CS"/>
</dbReference>
<feature type="transmembrane region" description="Helical" evidence="9">
    <location>
        <begin position="63"/>
        <end position="83"/>
    </location>
</feature>
<feature type="transmembrane region" description="Helical" evidence="9">
    <location>
        <begin position="285"/>
        <end position="306"/>
    </location>
</feature>
<feature type="transmembrane region" description="Helical" evidence="9">
    <location>
        <begin position="213"/>
        <end position="233"/>
    </location>
</feature>
<dbReference type="InterPro" id="IPR020846">
    <property type="entry name" value="MFS_dom"/>
</dbReference>
<gene>
    <name evidence="11" type="ORF">C7M84_011853</name>
</gene>
<evidence type="ECO:0000313" key="11">
    <source>
        <dbReference type="EMBL" id="ROT69929.1"/>
    </source>
</evidence>
<reference evidence="11 12" key="2">
    <citation type="submission" date="2019-01" db="EMBL/GenBank/DDBJ databases">
        <title>The decoding of complex shrimp genome reveals the adaptation for benthos swimmer, frequently molting mechanism and breeding impact on genome.</title>
        <authorList>
            <person name="Sun Y."/>
            <person name="Gao Y."/>
            <person name="Yu Y."/>
        </authorList>
    </citation>
    <scope>NUCLEOTIDE SEQUENCE [LARGE SCALE GENOMIC DNA]</scope>
    <source>
        <tissue evidence="11">Muscle</tissue>
    </source>
</reference>
<dbReference type="PANTHER" id="PTHR48021">
    <property type="match status" value="1"/>
</dbReference>
<dbReference type="GO" id="GO:0022857">
    <property type="term" value="F:transmembrane transporter activity"/>
    <property type="evidence" value="ECO:0007669"/>
    <property type="project" value="InterPro"/>
</dbReference>
<dbReference type="InterPro" id="IPR036259">
    <property type="entry name" value="MFS_trans_sf"/>
</dbReference>
<dbReference type="SUPFAM" id="SSF103473">
    <property type="entry name" value="MFS general substrate transporter"/>
    <property type="match status" value="2"/>
</dbReference>
<feature type="transmembrane region" description="Helical" evidence="9">
    <location>
        <begin position="419"/>
        <end position="438"/>
    </location>
</feature>
<dbReference type="EMBL" id="QCYY01002499">
    <property type="protein sequence ID" value="ROT69929.1"/>
    <property type="molecule type" value="Genomic_DNA"/>
</dbReference>
<dbReference type="AlphaFoldDB" id="A0A3R7SPS3"/>
<accession>A0A3R7SPS3</accession>
<dbReference type="PROSITE" id="PS00216">
    <property type="entry name" value="SUGAR_TRANSPORT_1"/>
    <property type="match status" value="2"/>
</dbReference>
<comment type="subcellular location">
    <subcellularLocation>
        <location evidence="1">Cell membrane</location>
        <topology evidence="1">Multi-pass membrane protein</topology>
    </subcellularLocation>
</comment>
<name>A0A3R7SPS3_PENVA</name>
<dbReference type="FunFam" id="1.20.1250.20:FF:000218">
    <property type="entry name" value="facilitated trehalose transporter Tret1"/>
    <property type="match status" value="1"/>
</dbReference>
<evidence type="ECO:0000256" key="3">
    <source>
        <dbReference type="ARBA" id="ARBA00022475"/>
    </source>
</evidence>
<dbReference type="Gene3D" id="1.20.1250.20">
    <property type="entry name" value="MFS general substrate transporter like domains"/>
    <property type="match status" value="2"/>
</dbReference>
<protein>
    <submittedName>
        <fullName evidence="11">Putative solute carrier family 2, facilitated glucose transporter member 8</fullName>
    </submittedName>
</protein>
<feature type="transmembrane region" description="Helical" evidence="9">
    <location>
        <begin position="351"/>
        <end position="372"/>
    </location>
</feature>
<evidence type="ECO:0000256" key="9">
    <source>
        <dbReference type="SAM" id="Phobius"/>
    </source>
</evidence>
<feature type="domain" description="Major facilitator superfamily (MFS) profile" evidence="10">
    <location>
        <begin position="1"/>
        <end position="473"/>
    </location>
</feature>
<sequence>MLPEGDTMPLGEDLKPAADPPIPAKSSHVPRNPLPLRGPQDREGLAAGEAAAEAGRARISTQVAACLAIATGQLALGAVNGWSGAALPDLAADPDLAISTSQAAWIVSMIAVGALASSAVASRVMDAVGRRATLLATAPLMVAGLARGRPRAPRRGPHRRAGARGVYSSETPEARLRGRLASIPSLFITLGFLLSYLAGALCSWRSSCYVCSVPAFLMFLALTLVPESPYWLLLKGRREDAARALRWLRGPRYDIASELKEMDAKISSVGASLQYRELLRRRTRVPFLTALFMQATQQVGGGNILVMYTATVFQSAGVDNPQLSTVYMGVCQLTATGVSVLLMDKFGRRPLIVLSTLILGAAGITLSGYYYLRDEGAALPGWVALVAVLVAASGYCLGCRTVPWLLAAELFNTTVRSTANSACIFFNRLLNLTMIQVFPHFKEAAGASTVFLMHGSLSLVCGLITLFCVPETKGKTLEEIQDYFEEKRIGWWRKGGRDLQTSVMVKNQENA</sequence>
<dbReference type="PROSITE" id="PS50850">
    <property type="entry name" value="MFS"/>
    <property type="match status" value="1"/>
</dbReference>
<dbReference type="GO" id="GO:0005886">
    <property type="term" value="C:plasma membrane"/>
    <property type="evidence" value="ECO:0007669"/>
    <property type="project" value="UniProtKB-SubCell"/>
</dbReference>
<evidence type="ECO:0000256" key="4">
    <source>
        <dbReference type="ARBA" id="ARBA00022597"/>
    </source>
</evidence>
<feature type="transmembrane region" description="Helical" evidence="9">
    <location>
        <begin position="326"/>
        <end position="344"/>
    </location>
</feature>
<evidence type="ECO:0000256" key="2">
    <source>
        <dbReference type="ARBA" id="ARBA00022448"/>
    </source>
</evidence>
<feature type="transmembrane region" description="Helical" evidence="9">
    <location>
        <begin position="103"/>
        <end position="121"/>
    </location>
</feature>
<dbReference type="Pfam" id="PF00083">
    <property type="entry name" value="Sugar_tr"/>
    <property type="match status" value="1"/>
</dbReference>
<comment type="caution">
    <text evidence="11">The sequence shown here is derived from an EMBL/GenBank/DDBJ whole genome shotgun (WGS) entry which is preliminary data.</text>
</comment>
<dbReference type="OrthoDB" id="4142200at2759"/>
<organism evidence="11 12">
    <name type="scientific">Penaeus vannamei</name>
    <name type="common">Whiteleg shrimp</name>
    <name type="synonym">Litopenaeus vannamei</name>
    <dbReference type="NCBI Taxonomy" id="6689"/>
    <lineage>
        <taxon>Eukaryota</taxon>
        <taxon>Metazoa</taxon>
        <taxon>Ecdysozoa</taxon>
        <taxon>Arthropoda</taxon>
        <taxon>Crustacea</taxon>
        <taxon>Multicrustacea</taxon>
        <taxon>Malacostraca</taxon>
        <taxon>Eumalacostraca</taxon>
        <taxon>Eucarida</taxon>
        <taxon>Decapoda</taxon>
        <taxon>Dendrobranchiata</taxon>
        <taxon>Penaeoidea</taxon>
        <taxon>Penaeidae</taxon>
        <taxon>Penaeus</taxon>
    </lineage>
</organism>
<feature type="region of interest" description="Disordered" evidence="8">
    <location>
        <begin position="1"/>
        <end position="44"/>
    </location>
</feature>
<feature type="transmembrane region" description="Helical" evidence="9">
    <location>
        <begin position="450"/>
        <end position="469"/>
    </location>
</feature>
<evidence type="ECO:0000256" key="6">
    <source>
        <dbReference type="ARBA" id="ARBA00022989"/>
    </source>
</evidence>
<dbReference type="InterPro" id="IPR050549">
    <property type="entry name" value="MFS_Trehalose_Transporter"/>
</dbReference>
<feature type="transmembrane region" description="Helical" evidence="9">
    <location>
        <begin position="180"/>
        <end position="201"/>
    </location>
</feature>
<proteinExistence type="predicted"/>
<evidence type="ECO:0000259" key="10">
    <source>
        <dbReference type="PROSITE" id="PS50850"/>
    </source>
</evidence>
<dbReference type="PANTHER" id="PTHR48021:SF1">
    <property type="entry name" value="GH07001P-RELATED"/>
    <property type="match status" value="1"/>
</dbReference>
<keyword evidence="2" id="KW-0813">Transport</keyword>
<keyword evidence="6 9" id="KW-1133">Transmembrane helix</keyword>
<evidence type="ECO:0000313" key="12">
    <source>
        <dbReference type="Proteomes" id="UP000283509"/>
    </source>
</evidence>
<evidence type="ECO:0000256" key="8">
    <source>
        <dbReference type="SAM" id="MobiDB-lite"/>
    </source>
</evidence>
<evidence type="ECO:0000256" key="5">
    <source>
        <dbReference type="ARBA" id="ARBA00022692"/>
    </source>
</evidence>
<evidence type="ECO:0000256" key="1">
    <source>
        <dbReference type="ARBA" id="ARBA00004651"/>
    </source>
</evidence>
<keyword evidence="5 9" id="KW-0812">Transmembrane</keyword>
<keyword evidence="4 11" id="KW-0762">Sugar transport</keyword>
<evidence type="ECO:0000256" key="7">
    <source>
        <dbReference type="ARBA" id="ARBA00023136"/>
    </source>
</evidence>
<keyword evidence="7 9" id="KW-0472">Membrane</keyword>
<dbReference type="InterPro" id="IPR005828">
    <property type="entry name" value="MFS_sugar_transport-like"/>
</dbReference>
<keyword evidence="3" id="KW-1003">Cell membrane</keyword>